<keyword evidence="3" id="KW-1185">Reference proteome</keyword>
<keyword evidence="1" id="KW-1133">Transmembrane helix</keyword>
<protein>
    <submittedName>
        <fullName evidence="2">Uncharacterized protein</fullName>
    </submittedName>
</protein>
<comment type="caution">
    <text evidence="2">The sequence shown here is derived from an EMBL/GenBank/DDBJ whole genome shotgun (WGS) entry which is preliminary data.</text>
</comment>
<feature type="transmembrane region" description="Helical" evidence="1">
    <location>
        <begin position="6"/>
        <end position="28"/>
    </location>
</feature>
<evidence type="ECO:0000313" key="2">
    <source>
        <dbReference type="EMBL" id="PSB59520.1"/>
    </source>
</evidence>
<reference evidence="2 3" key="1">
    <citation type="submission" date="2018-03" db="EMBL/GenBank/DDBJ databases">
        <title>The ancient ancestry and fast evolution of plastids.</title>
        <authorList>
            <person name="Moore K.R."/>
            <person name="Magnabosco C."/>
            <person name="Momper L."/>
            <person name="Gold D.A."/>
            <person name="Bosak T."/>
            <person name="Fournier G.P."/>
        </authorList>
    </citation>
    <scope>NUCLEOTIDE SEQUENCE [LARGE SCALE GENOMIC DNA]</scope>
    <source>
        <strain evidence="2 3">CCALA 037</strain>
    </source>
</reference>
<keyword evidence="1" id="KW-0472">Membrane</keyword>
<accession>A0A2T1GNM0</accession>
<evidence type="ECO:0000313" key="3">
    <source>
        <dbReference type="Proteomes" id="UP000238937"/>
    </source>
</evidence>
<evidence type="ECO:0000256" key="1">
    <source>
        <dbReference type="SAM" id="Phobius"/>
    </source>
</evidence>
<dbReference type="Proteomes" id="UP000238937">
    <property type="component" value="Unassembled WGS sequence"/>
</dbReference>
<dbReference type="EMBL" id="PVWO01000004">
    <property type="protein sequence ID" value="PSB59520.1"/>
    <property type="molecule type" value="Genomic_DNA"/>
</dbReference>
<dbReference type="AlphaFoldDB" id="A0A2T1GNM0"/>
<proteinExistence type="predicted"/>
<keyword evidence="1" id="KW-0812">Transmembrane</keyword>
<gene>
    <name evidence="2" type="ORF">C7B77_00565</name>
</gene>
<organism evidence="2 3">
    <name type="scientific">Chamaesiphon polymorphus CCALA 037</name>
    <dbReference type="NCBI Taxonomy" id="2107692"/>
    <lineage>
        <taxon>Bacteria</taxon>
        <taxon>Bacillati</taxon>
        <taxon>Cyanobacteriota</taxon>
        <taxon>Cyanophyceae</taxon>
        <taxon>Gomontiellales</taxon>
        <taxon>Chamaesiphonaceae</taxon>
        <taxon>Chamaesiphon</taxon>
    </lineage>
</organism>
<name>A0A2T1GNM0_9CYAN</name>
<sequence>MPVAIFHYPLLTLQLIFKFIVKILFLYLRANLLLYQDRPRLRSLDLLDLQVLKFTFCRLFHIYTISFNLSCFCL</sequence>